<proteinExistence type="predicted"/>
<dbReference type="GO" id="GO:0009307">
    <property type="term" value="P:DNA restriction-modification system"/>
    <property type="evidence" value="ECO:0007669"/>
    <property type="project" value="InterPro"/>
</dbReference>
<sequence>MNKILDYSEFVKGGCHQDRGALPHGETELFFNTAKDGLCPFCKIRTEIAYADQSITYPDWLGGGYYDVEEYVTLYKICGWWKLRCNKLTTGYIDARSVETTNAVLKKYDLSSKNVPITVLQQYLNNNCDDIFYIHDNRMEKLVQAVFREHYACDVIHVGKSHDGGIDLILVDSEIPTVVQVKRRKTPSHIEKVSGIREFLGAAILHGSKNCIYVSTCNKFSEPSKLAANHAVNIGAVESYELYDFEKFCSILKLTTPKSTPWKKHLRNGW</sequence>
<dbReference type="SUPFAM" id="SSF52980">
    <property type="entry name" value="Restriction endonuclease-like"/>
    <property type="match status" value="1"/>
</dbReference>
<accession>A0A3U6WMX4</accession>
<dbReference type="EMBL" id="DAAGUQ010000011">
    <property type="protein sequence ID" value="HAB4635235.1"/>
    <property type="molecule type" value="Genomic_DNA"/>
</dbReference>
<dbReference type="Pfam" id="PF04471">
    <property type="entry name" value="Mrr_cat"/>
    <property type="match status" value="1"/>
</dbReference>
<dbReference type="AlphaFoldDB" id="A0A3U6WMX4"/>
<dbReference type="GO" id="GO:0004519">
    <property type="term" value="F:endonuclease activity"/>
    <property type="evidence" value="ECO:0007669"/>
    <property type="project" value="InterPro"/>
</dbReference>
<evidence type="ECO:0000313" key="2">
    <source>
        <dbReference type="EMBL" id="HAB4635235.1"/>
    </source>
</evidence>
<reference evidence="3" key="2">
    <citation type="submission" date="2019-10" db="EMBL/GenBank/DDBJ databases">
        <authorList>
            <consortium name="NCBI Pathogen Detection Project"/>
        </authorList>
    </citation>
    <scope>NUCLEOTIDE SEQUENCE</scope>
    <source>
        <strain evidence="3">Salmonella enterica</strain>
    </source>
</reference>
<organism evidence="3">
    <name type="scientific">Salmonella enterica I</name>
    <dbReference type="NCBI Taxonomy" id="59201"/>
    <lineage>
        <taxon>Bacteria</taxon>
        <taxon>Pseudomonadati</taxon>
        <taxon>Pseudomonadota</taxon>
        <taxon>Gammaproteobacteria</taxon>
        <taxon>Enterobacterales</taxon>
        <taxon>Enterobacteriaceae</taxon>
        <taxon>Salmonella</taxon>
    </lineage>
</organism>
<name>A0A3U6WMX4_SALET</name>
<reference evidence="3" key="1">
    <citation type="journal article" date="2018" name="Genome Biol.">
        <title>SKESA: strategic k-mer extension for scrupulous assemblies.</title>
        <authorList>
            <person name="Souvorov A."/>
            <person name="Agarwala R."/>
            <person name="Lipman D.J."/>
        </authorList>
    </citation>
    <scope>NUCLEOTIDE SEQUENCE</scope>
    <source>
        <strain evidence="3">Salmonella enterica</strain>
    </source>
</reference>
<dbReference type="RefSeq" id="WP_064001197.1">
    <property type="nucleotide sequence ID" value="NZ_JBHEYK010000025.1"/>
</dbReference>
<feature type="domain" description="Restriction endonuclease type IV Mrr" evidence="1">
    <location>
        <begin position="137"/>
        <end position="243"/>
    </location>
</feature>
<evidence type="ECO:0000259" key="1">
    <source>
        <dbReference type="Pfam" id="PF04471"/>
    </source>
</evidence>
<dbReference type="GO" id="GO:0003677">
    <property type="term" value="F:DNA binding"/>
    <property type="evidence" value="ECO:0007669"/>
    <property type="project" value="InterPro"/>
</dbReference>
<gene>
    <name evidence="3" type="ORF">GBW64_16515</name>
    <name evidence="2" type="ORF">GBZ60_16530</name>
</gene>
<dbReference type="InterPro" id="IPR011856">
    <property type="entry name" value="tRNA_endonuc-like_dom_sf"/>
</dbReference>
<dbReference type="Gene3D" id="3.40.1350.10">
    <property type="match status" value="1"/>
</dbReference>
<dbReference type="InterPro" id="IPR007560">
    <property type="entry name" value="Restrct_endonuc_IV_Mrr"/>
</dbReference>
<dbReference type="EMBL" id="DAAHCA010000010">
    <property type="protein sequence ID" value="HAB5502631.1"/>
    <property type="molecule type" value="Genomic_DNA"/>
</dbReference>
<protein>
    <recommendedName>
        <fullName evidence="1">Restriction endonuclease type IV Mrr domain-containing protein</fullName>
    </recommendedName>
</protein>
<dbReference type="InterPro" id="IPR011335">
    <property type="entry name" value="Restrct_endonuc-II-like"/>
</dbReference>
<evidence type="ECO:0000313" key="3">
    <source>
        <dbReference type="EMBL" id="HAB5502631.1"/>
    </source>
</evidence>
<comment type="caution">
    <text evidence="3">The sequence shown here is derived from an EMBL/GenBank/DDBJ whole genome shotgun (WGS) entry which is preliminary data.</text>
</comment>